<protein>
    <submittedName>
        <fullName evidence="4">5-oxoprolinase</fullName>
    </submittedName>
</protein>
<dbReference type="GO" id="GO:0005829">
    <property type="term" value="C:cytosol"/>
    <property type="evidence" value="ECO:0007669"/>
    <property type="project" value="TreeGrafter"/>
</dbReference>
<dbReference type="InterPro" id="IPR043129">
    <property type="entry name" value="ATPase_NBD"/>
</dbReference>
<organism evidence="4 5">
    <name type="scientific">Candidimonas nitroreducens</name>
    <dbReference type="NCBI Taxonomy" id="683354"/>
    <lineage>
        <taxon>Bacteria</taxon>
        <taxon>Pseudomonadati</taxon>
        <taxon>Pseudomonadota</taxon>
        <taxon>Betaproteobacteria</taxon>
        <taxon>Burkholderiales</taxon>
        <taxon>Alcaligenaceae</taxon>
        <taxon>Candidimonas</taxon>
    </lineage>
</organism>
<keyword evidence="5" id="KW-1185">Reference proteome</keyword>
<dbReference type="Pfam" id="PF01968">
    <property type="entry name" value="Hydantoinase_A"/>
    <property type="match status" value="1"/>
</dbReference>
<dbReference type="InterPro" id="IPR045079">
    <property type="entry name" value="Oxoprolinase-like"/>
</dbReference>
<gene>
    <name evidence="4" type="ORF">CEY11_21950</name>
</gene>
<feature type="domain" description="Hydantoinase A/oxoprolinase" evidence="1">
    <location>
        <begin position="199"/>
        <end position="492"/>
    </location>
</feature>
<dbReference type="EMBL" id="NJIH01000014">
    <property type="protein sequence ID" value="OWT54819.1"/>
    <property type="molecule type" value="Genomic_DNA"/>
</dbReference>
<dbReference type="PANTHER" id="PTHR11365">
    <property type="entry name" value="5-OXOPROLINASE RELATED"/>
    <property type="match status" value="1"/>
</dbReference>
<evidence type="ECO:0000259" key="2">
    <source>
        <dbReference type="Pfam" id="PF05378"/>
    </source>
</evidence>
<evidence type="ECO:0000313" key="5">
    <source>
        <dbReference type="Proteomes" id="UP000214603"/>
    </source>
</evidence>
<accession>A0A225M775</accession>
<dbReference type="InterPro" id="IPR049517">
    <property type="entry name" value="ACX-like_C"/>
</dbReference>
<dbReference type="OrthoDB" id="9768323at2"/>
<dbReference type="InterPro" id="IPR008040">
    <property type="entry name" value="Hydant_A_N"/>
</dbReference>
<feature type="domain" description="Hydantoinase/oxoprolinase N-terminal" evidence="2">
    <location>
        <begin position="5"/>
        <end position="177"/>
    </location>
</feature>
<evidence type="ECO:0000259" key="1">
    <source>
        <dbReference type="Pfam" id="PF01968"/>
    </source>
</evidence>
<dbReference type="AlphaFoldDB" id="A0A225M775"/>
<reference evidence="5" key="1">
    <citation type="submission" date="2017-06" db="EMBL/GenBank/DDBJ databases">
        <title>Herbaspirillum phytohormonus sp. nov., isolated from the root nodule of Robinia pseudoacacia in lead-zinc mine.</title>
        <authorList>
            <person name="Fan M."/>
            <person name="Lin Y."/>
        </authorList>
    </citation>
    <scope>NUCLEOTIDE SEQUENCE [LARGE SCALE GENOMIC DNA]</scope>
    <source>
        <strain evidence="5">SC-089</strain>
    </source>
</reference>
<dbReference type="Pfam" id="PF05378">
    <property type="entry name" value="Hydant_A_N"/>
    <property type="match status" value="1"/>
</dbReference>
<feature type="domain" description="Acetophenone carboxylase-like C-terminal" evidence="3">
    <location>
        <begin position="506"/>
        <end position="673"/>
    </location>
</feature>
<evidence type="ECO:0000313" key="4">
    <source>
        <dbReference type="EMBL" id="OWT54819.1"/>
    </source>
</evidence>
<proteinExistence type="predicted"/>
<name>A0A225M775_9BURK</name>
<dbReference type="RefSeq" id="WP_088605567.1">
    <property type="nucleotide sequence ID" value="NZ_NJIH01000014.1"/>
</dbReference>
<evidence type="ECO:0000259" key="3">
    <source>
        <dbReference type="Pfam" id="PF19278"/>
    </source>
</evidence>
<comment type="caution">
    <text evidence="4">The sequence shown here is derived from an EMBL/GenBank/DDBJ whole genome shotgun (WGS) entry which is preliminary data.</text>
</comment>
<dbReference type="PANTHER" id="PTHR11365:SF23">
    <property type="entry name" value="HYPOTHETICAL 5-OXOPROLINASE (EUROFUNG)-RELATED"/>
    <property type="match status" value="1"/>
</dbReference>
<dbReference type="Proteomes" id="UP000214603">
    <property type="component" value="Unassembled WGS sequence"/>
</dbReference>
<sequence>MRYMVAADTGGTFTDVAVYDAEKGEVKYGKTLTNYGNLVEGALDGLNVTGVALEDAILFKHGTTHVINTFIQRTGANTALIASRGFRDTLEIGRGNRPVPFALEYRRDEPLVPRTHRFEVEGRMDAQGREIRPLDTAGLQALAERFKHDGTEAVAVSFVNSYANPAHEEAAVSLLRKALPGVYITCGTALTREWFEYERVSTAAANAYVGSQMEEYIGTFDACLRERRFEGTFYMMGSNGGVLSVDRTLEQPVALVESGPIGGCIGAAAYARALGMPKVIAFDMGGTTAKCALIQDGQFEVQPIYYVGGYDHGFPLKTPVLDIVEVGAGGGSIAAVDASGILTVGPRSAGSEPGPVAFGRGGVEPTVTDANLALGRISGGNFMQGRLSLDDEASRAAIRRQVADPLGYRGEPGTDAAAQGILDLATTTMASAIKEITIERGHDVREFGLFVFGGGGPLFGSILARSLRIPEVIIPPHPGNFSTLGMLIAGARVDLARTVVTAASGNALELVNAAFAELEASAEATLNAELGAQQIRYERALDMRYRGQKHTVRVPFEPGQTIESLVASFGDIYKRRYGHANEKNPVEVLGVRLGTEVEIPRPELAGLIGAHATAGTPEPTGRRSVYFPAPHGRVDVPVWRRDTLPPGFLLDGPAVIEEYSSTTILMPGDHARIGELGEIVIRCGTE</sequence>
<dbReference type="Pfam" id="PF19278">
    <property type="entry name" value="Hydant_A_C"/>
    <property type="match status" value="1"/>
</dbReference>
<dbReference type="GO" id="GO:0017168">
    <property type="term" value="F:5-oxoprolinase (ATP-hydrolyzing) activity"/>
    <property type="evidence" value="ECO:0007669"/>
    <property type="project" value="TreeGrafter"/>
</dbReference>
<dbReference type="InterPro" id="IPR002821">
    <property type="entry name" value="Hydantoinase_A"/>
</dbReference>
<dbReference type="GO" id="GO:0006749">
    <property type="term" value="P:glutathione metabolic process"/>
    <property type="evidence" value="ECO:0007669"/>
    <property type="project" value="TreeGrafter"/>
</dbReference>
<dbReference type="SUPFAM" id="SSF53067">
    <property type="entry name" value="Actin-like ATPase domain"/>
    <property type="match status" value="1"/>
</dbReference>